<keyword evidence="3" id="KW-0804">Transcription</keyword>
<dbReference type="GO" id="GO:0003700">
    <property type="term" value="F:DNA-binding transcription factor activity"/>
    <property type="evidence" value="ECO:0007669"/>
    <property type="project" value="InterPro"/>
</dbReference>
<evidence type="ECO:0000313" key="6">
    <source>
        <dbReference type="Proteomes" id="UP001139971"/>
    </source>
</evidence>
<evidence type="ECO:0000256" key="1">
    <source>
        <dbReference type="ARBA" id="ARBA00023015"/>
    </source>
</evidence>
<dbReference type="Pfam" id="PF20240">
    <property type="entry name" value="DUF6597"/>
    <property type="match status" value="1"/>
</dbReference>
<dbReference type="InterPro" id="IPR050204">
    <property type="entry name" value="AraC_XylS_family_regulators"/>
</dbReference>
<sequence>MPERLFVQLDDDPTAGPQSGTGGAFRAFAFAPALRGHVASVMAYREAFAAGHEVCERVLPDGAVRLAFNLGDAPGVGDDVGHAIEAIGASTAPALVRLRGRIHGLTVTLQPGAAAALLGLPAGEIAGGAVHLDDVWGRAGSALLERLAAARDDAARAALVMAELERRLAHAGAVAPPVAAHAARLIAASRGRMTVREVAATLGVGERRLQQLFHAQVGLSPRAWSRLARLRACLRALRESPAPRWADVAVDGGFYDQSHLVNEFRALCGMTPTEYLGSVAGSSNT</sequence>
<dbReference type="PANTHER" id="PTHR46796">
    <property type="entry name" value="HTH-TYPE TRANSCRIPTIONAL ACTIVATOR RHAS-RELATED"/>
    <property type="match status" value="1"/>
</dbReference>
<evidence type="ECO:0000256" key="2">
    <source>
        <dbReference type="ARBA" id="ARBA00023125"/>
    </source>
</evidence>
<evidence type="ECO:0000256" key="3">
    <source>
        <dbReference type="ARBA" id="ARBA00023163"/>
    </source>
</evidence>
<dbReference type="SMART" id="SM00342">
    <property type="entry name" value="HTH_ARAC"/>
    <property type="match status" value="1"/>
</dbReference>
<dbReference type="GO" id="GO:0043565">
    <property type="term" value="F:sequence-specific DNA binding"/>
    <property type="evidence" value="ECO:0007669"/>
    <property type="project" value="InterPro"/>
</dbReference>
<dbReference type="SUPFAM" id="SSF46689">
    <property type="entry name" value="Homeodomain-like"/>
    <property type="match status" value="1"/>
</dbReference>
<dbReference type="Gene3D" id="1.10.10.60">
    <property type="entry name" value="Homeodomain-like"/>
    <property type="match status" value="1"/>
</dbReference>
<keyword evidence="6" id="KW-1185">Reference proteome</keyword>
<reference evidence="5" key="1">
    <citation type="submission" date="2023-02" db="EMBL/GenBank/DDBJ databases">
        <title>Tahibacter soli sp. nov. isolated from soil.</title>
        <authorList>
            <person name="Baek J.H."/>
            <person name="Lee J.K."/>
            <person name="Choi D.G."/>
            <person name="Jeon C.O."/>
        </authorList>
    </citation>
    <scope>NUCLEOTIDE SEQUENCE</scope>
    <source>
        <strain evidence="5">BL</strain>
    </source>
</reference>
<feature type="domain" description="HTH araC/xylS-type" evidence="4">
    <location>
        <begin position="180"/>
        <end position="278"/>
    </location>
</feature>
<dbReference type="InterPro" id="IPR009057">
    <property type="entry name" value="Homeodomain-like_sf"/>
</dbReference>
<dbReference type="PANTHER" id="PTHR46796:SF15">
    <property type="entry name" value="BLL1074 PROTEIN"/>
    <property type="match status" value="1"/>
</dbReference>
<dbReference type="RefSeq" id="WP_263543969.1">
    <property type="nucleotide sequence ID" value="NZ_JAOVZO020000021.1"/>
</dbReference>
<comment type="caution">
    <text evidence="5">The sequence shown here is derived from an EMBL/GenBank/DDBJ whole genome shotgun (WGS) entry which is preliminary data.</text>
</comment>
<proteinExistence type="predicted"/>
<dbReference type="InterPro" id="IPR018060">
    <property type="entry name" value="HTH_AraC"/>
</dbReference>
<dbReference type="Pfam" id="PF12833">
    <property type="entry name" value="HTH_18"/>
    <property type="match status" value="1"/>
</dbReference>
<name>A0A9X4BN12_9GAMM</name>
<gene>
    <name evidence="5" type="ORF">OD750_025380</name>
</gene>
<keyword evidence="1" id="KW-0805">Transcription regulation</keyword>
<dbReference type="AlphaFoldDB" id="A0A9X4BN12"/>
<dbReference type="Proteomes" id="UP001139971">
    <property type="component" value="Unassembled WGS sequence"/>
</dbReference>
<keyword evidence="2" id="KW-0238">DNA-binding</keyword>
<evidence type="ECO:0000313" key="5">
    <source>
        <dbReference type="EMBL" id="MDC8015869.1"/>
    </source>
</evidence>
<organism evidence="5 6">
    <name type="scientific">Tahibacter soli</name>
    <dbReference type="NCBI Taxonomy" id="2983605"/>
    <lineage>
        <taxon>Bacteria</taxon>
        <taxon>Pseudomonadati</taxon>
        <taxon>Pseudomonadota</taxon>
        <taxon>Gammaproteobacteria</taxon>
        <taxon>Lysobacterales</taxon>
        <taxon>Rhodanobacteraceae</taxon>
        <taxon>Tahibacter</taxon>
    </lineage>
</organism>
<dbReference type="EMBL" id="JAOVZO020000021">
    <property type="protein sequence ID" value="MDC8015869.1"/>
    <property type="molecule type" value="Genomic_DNA"/>
</dbReference>
<dbReference type="InterPro" id="IPR046532">
    <property type="entry name" value="DUF6597"/>
</dbReference>
<evidence type="ECO:0000259" key="4">
    <source>
        <dbReference type="PROSITE" id="PS01124"/>
    </source>
</evidence>
<dbReference type="PROSITE" id="PS01124">
    <property type="entry name" value="HTH_ARAC_FAMILY_2"/>
    <property type="match status" value="1"/>
</dbReference>
<protein>
    <submittedName>
        <fullName evidence="5">Helix-turn-helix domain-containing protein</fullName>
    </submittedName>
</protein>
<accession>A0A9X4BN12</accession>